<sequence>MAHEKSGSFGVALMGAEPFAARRIRGGHGLG</sequence>
<dbReference type="EMBL" id="FNIT01000014">
    <property type="protein sequence ID" value="SDO80662.1"/>
    <property type="molecule type" value="Genomic_DNA"/>
</dbReference>
<evidence type="ECO:0000313" key="1">
    <source>
        <dbReference type="EMBL" id="SDO80662.1"/>
    </source>
</evidence>
<keyword evidence="2" id="KW-1185">Reference proteome</keyword>
<dbReference type="Proteomes" id="UP000198793">
    <property type="component" value="Unassembled WGS sequence"/>
</dbReference>
<accession>A0A1H0MJS2</accession>
<reference evidence="1 2" key="1">
    <citation type="submission" date="2016-10" db="EMBL/GenBank/DDBJ databases">
        <authorList>
            <person name="de Groot N.N."/>
        </authorList>
    </citation>
    <scope>NUCLEOTIDE SEQUENCE [LARGE SCALE GENOMIC DNA]</scope>
    <source>
        <strain evidence="2">L7-484,KACC 16230,DSM 25025</strain>
    </source>
</reference>
<dbReference type="AlphaFoldDB" id="A0A1H0MJS2"/>
<gene>
    <name evidence="1" type="ORF">SAMN05192530_11434</name>
</gene>
<protein>
    <submittedName>
        <fullName evidence="1">Uncharacterized protein</fullName>
    </submittedName>
</protein>
<name>A0A1H0MJS2_9HYPH</name>
<organism evidence="1 2">
    <name type="scientific">Aureimonas jatrophae</name>
    <dbReference type="NCBI Taxonomy" id="1166073"/>
    <lineage>
        <taxon>Bacteria</taxon>
        <taxon>Pseudomonadati</taxon>
        <taxon>Pseudomonadota</taxon>
        <taxon>Alphaproteobacteria</taxon>
        <taxon>Hyphomicrobiales</taxon>
        <taxon>Aurantimonadaceae</taxon>
        <taxon>Aureimonas</taxon>
    </lineage>
</organism>
<evidence type="ECO:0000313" key="2">
    <source>
        <dbReference type="Proteomes" id="UP000198793"/>
    </source>
</evidence>
<proteinExistence type="predicted"/>